<dbReference type="InterPro" id="IPR045155">
    <property type="entry name" value="Beta-lactam_cat"/>
</dbReference>
<evidence type="ECO:0000313" key="2">
    <source>
        <dbReference type="EMBL" id="SKC38266.1"/>
    </source>
</evidence>
<dbReference type="EMBL" id="FUZP01000001">
    <property type="protein sequence ID" value="SKC38266.1"/>
    <property type="molecule type" value="Genomic_DNA"/>
</dbReference>
<keyword evidence="3" id="KW-1185">Reference proteome</keyword>
<evidence type="ECO:0000259" key="1">
    <source>
        <dbReference type="Pfam" id="PF13354"/>
    </source>
</evidence>
<dbReference type="SUPFAM" id="SSF56601">
    <property type="entry name" value="beta-lactamase/transpeptidase-like"/>
    <property type="match status" value="1"/>
</dbReference>
<sequence>MQVSARVSDLTTGEELLSVDDYVIMPTAGIGTTLLLVDVAAKLNDTEFAALTILDRESTDFVSQSGIWQHLQAPSLPVADVAALIGATGDNLATNVLLRKVGLDAVRVRTEDLGLRRMALLDVARDKRGPDDAPHLSVGSMKEVNWLFASLARGTIVDQATSQRVVSWLSLGHDLSLVASAFGLDPGSHRTGDHGLRLFNRTGVAAGLRAEAGVLTGTRAGVSYAVGVTFTDDSLQARLAVIDALRTIGYDLVEYVQD</sequence>
<organism evidence="2 3">
    <name type="scientific">Okibacterium fritillariae</name>
    <dbReference type="NCBI Taxonomy" id="123320"/>
    <lineage>
        <taxon>Bacteria</taxon>
        <taxon>Bacillati</taxon>
        <taxon>Actinomycetota</taxon>
        <taxon>Actinomycetes</taxon>
        <taxon>Micrococcales</taxon>
        <taxon>Microbacteriaceae</taxon>
        <taxon>Okibacterium</taxon>
    </lineage>
</organism>
<dbReference type="STRING" id="123320.SAMN06309945_0429"/>
<reference evidence="2 3" key="1">
    <citation type="submission" date="2017-02" db="EMBL/GenBank/DDBJ databases">
        <authorList>
            <person name="Peterson S.W."/>
        </authorList>
    </citation>
    <scope>NUCLEOTIDE SEQUENCE [LARGE SCALE GENOMIC DNA]</scope>
    <source>
        <strain evidence="2 3">VKM Ac-2059</strain>
    </source>
</reference>
<evidence type="ECO:0000313" key="3">
    <source>
        <dbReference type="Proteomes" id="UP000190857"/>
    </source>
</evidence>
<feature type="domain" description="Beta-lactamase class A catalytic" evidence="1">
    <location>
        <begin position="6"/>
        <end position="228"/>
    </location>
</feature>
<dbReference type="GO" id="GO:0030655">
    <property type="term" value="P:beta-lactam antibiotic catabolic process"/>
    <property type="evidence" value="ECO:0007669"/>
    <property type="project" value="InterPro"/>
</dbReference>
<accession>A0A1T5IGE7</accession>
<dbReference type="Proteomes" id="UP000190857">
    <property type="component" value="Unassembled WGS sequence"/>
</dbReference>
<dbReference type="InterPro" id="IPR012338">
    <property type="entry name" value="Beta-lactam/transpept-like"/>
</dbReference>
<dbReference type="Gene3D" id="3.40.710.10">
    <property type="entry name" value="DD-peptidase/beta-lactamase superfamily"/>
    <property type="match status" value="1"/>
</dbReference>
<protein>
    <submittedName>
        <fullName evidence="2">Beta-lactamase class A</fullName>
    </submittedName>
</protein>
<name>A0A1T5IGE7_9MICO</name>
<proteinExistence type="predicted"/>
<dbReference type="GO" id="GO:0008800">
    <property type="term" value="F:beta-lactamase activity"/>
    <property type="evidence" value="ECO:0007669"/>
    <property type="project" value="InterPro"/>
</dbReference>
<gene>
    <name evidence="2" type="ORF">SAMN06309945_0429</name>
</gene>
<dbReference type="AlphaFoldDB" id="A0A1T5IGE7"/>
<dbReference type="Pfam" id="PF13354">
    <property type="entry name" value="Beta-lactamase2"/>
    <property type="match status" value="1"/>
</dbReference>